<dbReference type="PROSITE" id="PS50011">
    <property type="entry name" value="PROTEIN_KINASE_DOM"/>
    <property type="match status" value="1"/>
</dbReference>
<dbReference type="OrthoDB" id="6111975at2"/>
<keyword evidence="2 5" id="KW-0547">Nucleotide-binding</keyword>
<dbReference type="Pfam" id="PF20703">
    <property type="entry name" value="nSTAND1"/>
    <property type="match status" value="1"/>
</dbReference>
<name>A0A5C1AP67_9BACT</name>
<dbReference type="InterPro" id="IPR011009">
    <property type="entry name" value="Kinase-like_dom_sf"/>
</dbReference>
<dbReference type="PANTHER" id="PTHR43289:SF6">
    <property type="entry name" value="SERINE_THREONINE-PROTEIN KINASE NEKL-3"/>
    <property type="match status" value="1"/>
</dbReference>
<proteinExistence type="predicted"/>
<dbReference type="Gene3D" id="1.10.510.10">
    <property type="entry name" value="Transferase(Phosphotransferase) domain 1"/>
    <property type="match status" value="1"/>
</dbReference>
<dbReference type="InterPro" id="IPR017441">
    <property type="entry name" value="Protein_kinase_ATP_BS"/>
</dbReference>
<dbReference type="Gene3D" id="3.40.50.300">
    <property type="entry name" value="P-loop containing nucleotide triphosphate hydrolases"/>
    <property type="match status" value="1"/>
</dbReference>
<protein>
    <submittedName>
        <fullName evidence="8">Serine/threonine protein kinase</fullName>
    </submittedName>
</protein>
<feature type="region of interest" description="Disordered" evidence="6">
    <location>
        <begin position="686"/>
        <end position="710"/>
    </location>
</feature>
<dbReference type="RefSeq" id="WP_149113137.1">
    <property type="nucleotide sequence ID" value="NZ_CP042425.1"/>
</dbReference>
<dbReference type="InterPro" id="IPR008271">
    <property type="entry name" value="Ser/Thr_kinase_AS"/>
</dbReference>
<dbReference type="EMBL" id="CP042425">
    <property type="protein sequence ID" value="QEL18658.1"/>
    <property type="molecule type" value="Genomic_DNA"/>
</dbReference>
<evidence type="ECO:0000256" key="6">
    <source>
        <dbReference type="SAM" id="MobiDB-lite"/>
    </source>
</evidence>
<feature type="compositionally biased region" description="Polar residues" evidence="6">
    <location>
        <begin position="1"/>
        <end position="22"/>
    </location>
</feature>
<feature type="binding site" evidence="5">
    <location>
        <position position="63"/>
    </location>
    <ligand>
        <name>ATP</name>
        <dbReference type="ChEBI" id="CHEBI:30616"/>
    </ligand>
</feature>
<organism evidence="8 9">
    <name type="scientific">Limnoglobus roseus</name>
    <dbReference type="NCBI Taxonomy" id="2598579"/>
    <lineage>
        <taxon>Bacteria</taxon>
        <taxon>Pseudomonadati</taxon>
        <taxon>Planctomycetota</taxon>
        <taxon>Planctomycetia</taxon>
        <taxon>Gemmatales</taxon>
        <taxon>Gemmataceae</taxon>
        <taxon>Limnoglobus</taxon>
    </lineage>
</organism>
<dbReference type="InterPro" id="IPR042095">
    <property type="entry name" value="SUMF_sf"/>
</dbReference>
<evidence type="ECO:0000256" key="3">
    <source>
        <dbReference type="ARBA" id="ARBA00022777"/>
    </source>
</evidence>
<keyword evidence="9" id="KW-1185">Reference proteome</keyword>
<dbReference type="GO" id="GO:0005524">
    <property type="term" value="F:ATP binding"/>
    <property type="evidence" value="ECO:0007669"/>
    <property type="project" value="UniProtKB-UniRule"/>
</dbReference>
<accession>A0A5C1AP67</accession>
<dbReference type="PROSITE" id="PS00108">
    <property type="entry name" value="PROTEIN_KINASE_ST"/>
    <property type="match status" value="1"/>
</dbReference>
<dbReference type="CDD" id="cd14014">
    <property type="entry name" value="STKc_PknB_like"/>
    <property type="match status" value="1"/>
</dbReference>
<dbReference type="PANTHER" id="PTHR43289">
    <property type="entry name" value="MITOGEN-ACTIVATED PROTEIN KINASE KINASE KINASE 20-RELATED"/>
    <property type="match status" value="1"/>
</dbReference>
<evidence type="ECO:0000256" key="1">
    <source>
        <dbReference type="ARBA" id="ARBA00022679"/>
    </source>
</evidence>
<dbReference type="Pfam" id="PF00069">
    <property type="entry name" value="Pkinase"/>
    <property type="match status" value="1"/>
</dbReference>
<feature type="compositionally biased region" description="Basic and acidic residues" evidence="6">
    <location>
        <begin position="690"/>
        <end position="700"/>
    </location>
</feature>
<dbReference type="InterPro" id="IPR049052">
    <property type="entry name" value="nSTAND1"/>
</dbReference>
<evidence type="ECO:0000256" key="2">
    <source>
        <dbReference type="ARBA" id="ARBA00022741"/>
    </source>
</evidence>
<dbReference type="Gene3D" id="3.90.1580.10">
    <property type="entry name" value="paralog of FGE (formylglycine-generating enzyme)"/>
    <property type="match status" value="1"/>
</dbReference>
<sequence length="1464" mass="161621">MNDPNETVNFHSINTRSYNPGTTPAPLPTRIGRYHIQQLLGSGGFGQVYRAHDEQLDRIVAIKVPHPHRITTPADVDAYLAEAQIVASLDHTNIVPVYDVGTADYCPFFIVSKYVEGRTLASRTNTDRLSFAEAAGLIATVAEALHHAHRKRIVHRDIKPRNILLDNAGQPFVVDFGLALKDEHIGSVPNYAGTPEYMSPEQARGEGHRVDGRSDVFSLGVVFYELLAGRRPFRAETISELLEHVQLLDPWPPRQYDDSVPKELERICLKAIAKRASDRYTTAKDMADDLRYYLAAGALVSSRTPVPQIGLAEPASGAIPTSNSGPIKVVPKGLRSFDAHDADFFLELLPGPRDRNGLPDSIRFWLNRIGELDPDHTFSVGLIYGPSGCGKSSLVKAGLLTRLPDTVTAVYVEATAGDTETRLLNGLRKRCPALPGNLGLTEAVAALRRGQGLAEGKKILIVLDQFEQWLHKRKDEANPELVSALRHCDGSRVQCIILLRDDFWMAATQFMNELEVRLVEAHNSAAVELFTLRHAEKVLTAFGRAFGALQAAPTAPTSDQKKFLKLAVSGLAQNGKVIPVRLALFAEMMKDKAWTPATLKRVGGTEGIGATFLEETFSAATAPPEHRYREKAARGVLKALLPEAGADIKGHMRSDGELLDASGYRSRPADFDHLIRILDGELRLITPTDPEGRDEGGRTADEEETVSTAANSVSPPLLQRYYQLTHDYLVVSLRDWLTRKQKETRRGRAELLLADRAALWNDRPERRYLPSLGEYLNILIFTQSNGWSDPERRMMTSAGQRQKVRATFGGLILLGVFAAVLLGYRQFSEDRARGQAQALVDKLRVADVKELPSILEALKERPERHVPLLEVIADNEGRPAPERFRAALALADGPAPHARHLIRLSLTCDLAHIKVVSDRIAPHADGYRGELWEVVGEKNLSASSRLRAAVLLAVADPKGAHWSEIAAKVTDALITAASLDIDGWAELLEPVHRDLVPELRVRFLTASYSDAERLTSARVLARYADAETLRELICVSTPAQHTVLVDGCRRYSREICQGCRDLLGSARNPQDGRDLGRRRNAAVALLQLGLPNDIEGPLSGSTDPTLRTTLILEMRSFGSPSERLVGAFDRFEDPVARQAVLLALGRYRDVELPNEARATFVAKLERLAESSQHPAERSGAVWLLRKWGQEARVQAIEEKLVRSSRSSDAGLSERGWCLTPEGHTMVLVRGPGSLAGEAEQGGEKRTAHHALAVGAHEITMEQFERFRPDAKFANEVAGDQRCPANKISLVGAIQYCRWLSERESIPEDQMCYPPVSEIGPQHAVLTDATRSKTGYRLLTDAEWEHACRAGSSTTWLCGEVEQQLEEFAWFARNSQGRLHTVGQLMPSPFGLFDIAGNAAEWCHSTRAPKETGVICGSSYNEQARALRSDLRQPLSNTGYSFTGFRIARTVGPSKSPEPQHRREK</sequence>
<evidence type="ECO:0000256" key="4">
    <source>
        <dbReference type="ARBA" id="ARBA00022840"/>
    </source>
</evidence>
<dbReference type="GO" id="GO:0004674">
    <property type="term" value="F:protein serine/threonine kinase activity"/>
    <property type="evidence" value="ECO:0007669"/>
    <property type="project" value="UniProtKB-KW"/>
</dbReference>
<evidence type="ECO:0000259" key="7">
    <source>
        <dbReference type="PROSITE" id="PS50011"/>
    </source>
</evidence>
<dbReference type="SUPFAM" id="SSF56112">
    <property type="entry name" value="Protein kinase-like (PK-like)"/>
    <property type="match status" value="1"/>
</dbReference>
<dbReference type="SUPFAM" id="SSF56436">
    <property type="entry name" value="C-type lectin-like"/>
    <property type="match status" value="1"/>
</dbReference>
<dbReference type="KEGG" id="lrs:PX52LOC_05692"/>
<feature type="region of interest" description="Disordered" evidence="6">
    <location>
        <begin position="1"/>
        <end position="23"/>
    </location>
</feature>
<evidence type="ECO:0000313" key="8">
    <source>
        <dbReference type="EMBL" id="QEL18658.1"/>
    </source>
</evidence>
<dbReference type="InterPro" id="IPR016187">
    <property type="entry name" value="CTDL_fold"/>
</dbReference>
<dbReference type="InterPro" id="IPR000719">
    <property type="entry name" value="Prot_kinase_dom"/>
</dbReference>
<dbReference type="PROSITE" id="PS00107">
    <property type="entry name" value="PROTEIN_KINASE_ATP"/>
    <property type="match status" value="1"/>
</dbReference>
<dbReference type="InterPro" id="IPR005532">
    <property type="entry name" value="SUMF_dom"/>
</dbReference>
<dbReference type="InterPro" id="IPR027417">
    <property type="entry name" value="P-loop_NTPase"/>
</dbReference>
<dbReference type="Gene3D" id="3.30.200.20">
    <property type="entry name" value="Phosphorylase Kinase, domain 1"/>
    <property type="match status" value="1"/>
</dbReference>
<dbReference type="SMART" id="SM00220">
    <property type="entry name" value="S_TKc"/>
    <property type="match status" value="1"/>
</dbReference>
<reference evidence="9" key="1">
    <citation type="submission" date="2019-08" db="EMBL/GenBank/DDBJ databases">
        <title>Limnoglobus roseus gen. nov., sp. nov., a novel freshwater planctomycete with a giant genome from the family Gemmataceae.</title>
        <authorList>
            <person name="Kulichevskaya I.S."/>
            <person name="Naumoff D.G."/>
            <person name="Miroshnikov K."/>
            <person name="Ivanova A."/>
            <person name="Philippov D.A."/>
            <person name="Hakobyan A."/>
            <person name="Rijpstra I.C."/>
            <person name="Sinninghe Damste J.S."/>
            <person name="Liesack W."/>
            <person name="Dedysh S.N."/>
        </authorList>
    </citation>
    <scope>NUCLEOTIDE SEQUENCE [LARGE SCALE GENOMIC DNA]</scope>
    <source>
        <strain evidence="9">PX52</strain>
    </source>
</reference>
<dbReference type="Pfam" id="PF03781">
    <property type="entry name" value="FGE-sulfatase"/>
    <property type="match status" value="1"/>
</dbReference>
<keyword evidence="8" id="KW-0723">Serine/threonine-protein kinase</keyword>
<keyword evidence="1" id="KW-0808">Transferase</keyword>
<dbReference type="Proteomes" id="UP000324974">
    <property type="component" value="Chromosome"/>
</dbReference>
<dbReference type="SUPFAM" id="SSF52540">
    <property type="entry name" value="P-loop containing nucleoside triphosphate hydrolases"/>
    <property type="match status" value="1"/>
</dbReference>
<evidence type="ECO:0000313" key="9">
    <source>
        <dbReference type="Proteomes" id="UP000324974"/>
    </source>
</evidence>
<evidence type="ECO:0000256" key="5">
    <source>
        <dbReference type="PROSITE-ProRule" id="PRU10141"/>
    </source>
</evidence>
<keyword evidence="4 5" id="KW-0067">ATP-binding</keyword>
<keyword evidence="3 8" id="KW-0418">Kinase</keyword>
<gene>
    <name evidence="8" type="ORF">PX52LOC_05692</name>
</gene>
<feature type="domain" description="Protein kinase" evidence="7">
    <location>
        <begin position="34"/>
        <end position="294"/>
    </location>
</feature>